<feature type="compositionally biased region" description="Polar residues" evidence="1">
    <location>
        <begin position="131"/>
        <end position="142"/>
    </location>
</feature>
<dbReference type="Proteomes" id="UP000194280">
    <property type="component" value="Unassembled WGS sequence"/>
</dbReference>
<dbReference type="InParanoid" id="A0A1Z5SN14"/>
<feature type="compositionally biased region" description="Polar residues" evidence="1">
    <location>
        <begin position="106"/>
        <end position="115"/>
    </location>
</feature>
<feature type="region of interest" description="Disordered" evidence="1">
    <location>
        <begin position="102"/>
        <end position="164"/>
    </location>
</feature>
<evidence type="ECO:0000313" key="2">
    <source>
        <dbReference type="EMBL" id="OTA22225.1"/>
    </source>
</evidence>
<comment type="caution">
    <text evidence="2">The sequence shown here is derived from an EMBL/GenBank/DDBJ whole genome shotgun (WGS) entry which is preliminary data.</text>
</comment>
<feature type="region of interest" description="Disordered" evidence="1">
    <location>
        <begin position="1"/>
        <end position="73"/>
    </location>
</feature>
<dbReference type="VEuPathDB" id="FungiDB:BTJ68_14213"/>
<proteinExistence type="predicted"/>
<dbReference type="OrthoDB" id="3884218at2759"/>
<sequence length="210" mass="23170">MAMALPRPSTCGTRPAYLDNLFRQPSHSEPPCRREPYKSIPHSSASSLDLRSQFSRAETLTPPYESDEDKGSVRSLRLNLSPRFNVKKVFNRRTYPQAKEMIGNALQGSRSGQTTPPSRSHSSSRRPSLPKLQTSFGSSGLSSPRRKGSLVNTQAPKDKPLPTPPVEPVKEMSCHRCYYFAARNCNGWVMGGTHGDACEQCLQAGFFGAP</sequence>
<evidence type="ECO:0000256" key="1">
    <source>
        <dbReference type="SAM" id="MobiDB-lite"/>
    </source>
</evidence>
<feature type="compositionally biased region" description="Low complexity" evidence="1">
    <location>
        <begin position="116"/>
        <end position="127"/>
    </location>
</feature>
<keyword evidence="3" id="KW-1185">Reference proteome</keyword>
<dbReference type="EMBL" id="MUNK01000391">
    <property type="protein sequence ID" value="OTA22225.1"/>
    <property type="molecule type" value="Genomic_DNA"/>
</dbReference>
<dbReference type="AlphaFoldDB" id="A0A1Z5SN14"/>
<protein>
    <submittedName>
        <fullName evidence="2">Uncharacterized protein</fullName>
    </submittedName>
</protein>
<gene>
    <name evidence="2" type="ORF">BTJ68_14213</name>
</gene>
<feature type="compositionally biased region" description="Polar residues" evidence="1">
    <location>
        <begin position="41"/>
        <end position="58"/>
    </location>
</feature>
<name>A0A1Z5SN14_HORWE</name>
<reference evidence="2 3" key="1">
    <citation type="submission" date="2017-01" db="EMBL/GenBank/DDBJ databases">
        <title>The recent genome duplication of the halophilic yeast Hortaea werneckii: insights from long-read sequencing.</title>
        <authorList>
            <person name="Sinha S."/>
            <person name="Flibotte S."/>
            <person name="Neira M."/>
            <person name="Lenassi M."/>
            <person name="Gostincar C."/>
            <person name="Stajich J.E."/>
            <person name="Nislow C.E."/>
        </authorList>
    </citation>
    <scope>NUCLEOTIDE SEQUENCE [LARGE SCALE GENOMIC DNA]</scope>
    <source>
        <strain evidence="2 3">EXF-2000</strain>
    </source>
</reference>
<accession>A0A1Z5SN14</accession>
<organism evidence="2 3">
    <name type="scientific">Hortaea werneckii EXF-2000</name>
    <dbReference type="NCBI Taxonomy" id="1157616"/>
    <lineage>
        <taxon>Eukaryota</taxon>
        <taxon>Fungi</taxon>
        <taxon>Dikarya</taxon>
        <taxon>Ascomycota</taxon>
        <taxon>Pezizomycotina</taxon>
        <taxon>Dothideomycetes</taxon>
        <taxon>Dothideomycetidae</taxon>
        <taxon>Mycosphaerellales</taxon>
        <taxon>Teratosphaeriaceae</taxon>
        <taxon>Hortaea</taxon>
    </lineage>
</organism>
<evidence type="ECO:0000313" key="3">
    <source>
        <dbReference type="Proteomes" id="UP000194280"/>
    </source>
</evidence>